<feature type="signal peptide" evidence="1">
    <location>
        <begin position="1"/>
        <end position="17"/>
    </location>
</feature>
<dbReference type="HOGENOM" id="CLU_1632695_0_0_7"/>
<organism evidence="2 3">
    <name type="scientific">Desulfatibacillum aliphaticivorans</name>
    <dbReference type="NCBI Taxonomy" id="218208"/>
    <lineage>
        <taxon>Bacteria</taxon>
        <taxon>Pseudomonadati</taxon>
        <taxon>Thermodesulfobacteriota</taxon>
        <taxon>Desulfobacteria</taxon>
        <taxon>Desulfobacterales</taxon>
        <taxon>Desulfatibacillaceae</taxon>
        <taxon>Desulfatibacillum</taxon>
    </lineage>
</organism>
<dbReference type="PROSITE" id="PS51257">
    <property type="entry name" value="PROKAR_LIPOPROTEIN"/>
    <property type="match status" value="1"/>
</dbReference>
<proteinExistence type="predicted"/>
<sequence>MRLMRFYAALAVLLLLAAGCGPKRVSSVQYGSPSAETKVLFATEDTAFKSVILENVVKAYEGQDVFIQVESVPALDKIDAEDYDAVVLINTCMAWRVEPEIEAFVKKTADKQKIVLLTTTGDPDLNIEAPGVDSVTSASQMENADQVSQKIIDRINRILGEG</sequence>
<evidence type="ECO:0000313" key="2">
    <source>
        <dbReference type="EMBL" id="ACL01947.1"/>
    </source>
</evidence>
<dbReference type="eggNOG" id="ENOG5030J4K">
    <property type="taxonomic scope" value="Bacteria"/>
</dbReference>
<name>B8FMT0_DESAL</name>
<keyword evidence="1" id="KW-0732">Signal</keyword>
<protein>
    <recommendedName>
        <fullName evidence="4">Lipoprotein</fullName>
    </recommendedName>
</protein>
<feature type="chain" id="PRO_5002869296" description="Lipoprotein" evidence="1">
    <location>
        <begin position="18"/>
        <end position="162"/>
    </location>
</feature>
<dbReference type="EMBL" id="CP001322">
    <property type="protein sequence ID" value="ACL01947.1"/>
    <property type="molecule type" value="Genomic_DNA"/>
</dbReference>
<dbReference type="AlphaFoldDB" id="B8FMT0"/>
<evidence type="ECO:0008006" key="4">
    <source>
        <dbReference type="Google" id="ProtNLM"/>
    </source>
</evidence>
<keyword evidence="3" id="KW-1185">Reference proteome</keyword>
<reference evidence="2 3" key="1">
    <citation type="journal article" date="2012" name="Environ. Microbiol.">
        <title>The genome sequence of Desulfatibacillum alkenivorans AK-01: a blueprint for anaerobic alkane oxidation.</title>
        <authorList>
            <person name="Callaghan A.V."/>
            <person name="Morris B.E."/>
            <person name="Pereira I.A."/>
            <person name="McInerney M.J."/>
            <person name="Austin R.N."/>
            <person name="Groves J.T."/>
            <person name="Kukor J.J."/>
            <person name="Suflita J.M."/>
            <person name="Young L.Y."/>
            <person name="Zylstra G.J."/>
            <person name="Wawrik B."/>
        </authorList>
    </citation>
    <scope>NUCLEOTIDE SEQUENCE [LARGE SCALE GENOMIC DNA]</scope>
    <source>
        <strain evidence="2 3">AK-01</strain>
    </source>
</reference>
<gene>
    <name evidence="2" type="ordered locus">Dalk_0238</name>
</gene>
<dbReference type="RefSeq" id="WP_012609387.1">
    <property type="nucleotide sequence ID" value="NC_011768.1"/>
</dbReference>
<dbReference type="Proteomes" id="UP000000739">
    <property type="component" value="Chromosome"/>
</dbReference>
<evidence type="ECO:0000313" key="3">
    <source>
        <dbReference type="Proteomes" id="UP000000739"/>
    </source>
</evidence>
<accession>B8FMT0</accession>
<dbReference type="KEGG" id="dal:Dalk_0238"/>
<evidence type="ECO:0000256" key="1">
    <source>
        <dbReference type="SAM" id="SignalP"/>
    </source>
</evidence>